<evidence type="ECO:0000313" key="3">
    <source>
        <dbReference type="Proteomes" id="UP001634394"/>
    </source>
</evidence>
<name>A0ABD3UZX5_SINWO</name>
<evidence type="ECO:0000256" key="1">
    <source>
        <dbReference type="SAM" id="MobiDB-lite"/>
    </source>
</evidence>
<dbReference type="EMBL" id="JBJQND010000014">
    <property type="protein sequence ID" value="KAL3854972.1"/>
    <property type="molecule type" value="Genomic_DNA"/>
</dbReference>
<accession>A0ABD3UZX5</accession>
<proteinExistence type="predicted"/>
<reference evidence="2 3" key="1">
    <citation type="submission" date="2024-11" db="EMBL/GenBank/DDBJ databases">
        <title>Chromosome-level genome assembly of the freshwater bivalve Anodonta woodiana.</title>
        <authorList>
            <person name="Chen X."/>
        </authorList>
    </citation>
    <scope>NUCLEOTIDE SEQUENCE [LARGE SCALE GENOMIC DNA]</scope>
    <source>
        <strain evidence="2">MN2024</strain>
        <tissue evidence="2">Gills</tissue>
    </source>
</reference>
<protein>
    <submittedName>
        <fullName evidence="2">Uncharacterized protein</fullName>
    </submittedName>
</protein>
<organism evidence="2 3">
    <name type="scientific">Sinanodonta woodiana</name>
    <name type="common">Chinese pond mussel</name>
    <name type="synonym">Anodonta woodiana</name>
    <dbReference type="NCBI Taxonomy" id="1069815"/>
    <lineage>
        <taxon>Eukaryota</taxon>
        <taxon>Metazoa</taxon>
        <taxon>Spiralia</taxon>
        <taxon>Lophotrochozoa</taxon>
        <taxon>Mollusca</taxon>
        <taxon>Bivalvia</taxon>
        <taxon>Autobranchia</taxon>
        <taxon>Heteroconchia</taxon>
        <taxon>Palaeoheterodonta</taxon>
        <taxon>Unionida</taxon>
        <taxon>Unionoidea</taxon>
        <taxon>Unionidae</taxon>
        <taxon>Unioninae</taxon>
        <taxon>Sinanodonta</taxon>
    </lineage>
</organism>
<dbReference type="Proteomes" id="UP001634394">
    <property type="component" value="Unassembled WGS sequence"/>
</dbReference>
<feature type="region of interest" description="Disordered" evidence="1">
    <location>
        <begin position="1"/>
        <end position="27"/>
    </location>
</feature>
<sequence>MNNSVPEDNDFSDDETSIVSQVNDASVPEENSPVTYIHEMRTADGDITFNITRSHRELVKEDEVLKKESDVCTAKSLTKRITFIGHILPTKVIRIVTYFAVLNFFLKSS</sequence>
<feature type="compositionally biased region" description="Acidic residues" evidence="1">
    <location>
        <begin position="7"/>
        <end position="16"/>
    </location>
</feature>
<evidence type="ECO:0000313" key="2">
    <source>
        <dbReference type="EMBL" id="KAL3854972.1"/>
    </source>
</evidence>
<dbReference type="AlphaFoldDB" id="A0ABD3UZX5"/>
<comment type="caution">
    <text evidence="2">The sequence shown here is derived from an EMBL/GenBank/DDBJ whole genome shotgun (WGS) entry which is preliminary data.</text>
</comment>
<gene>
    <name evidence="2" type="ORF">ACJMK2_014206</name>
</gene>
<keyword evidence="3" id="KW-1185">Reference proteome</keyword>